<name>A0A9K3CYQ7_9EUKA</name>
<sequence>MLYLLCIVALLCAVYAEGVVEGDTSVPCLHVFASPADTDMFISNLDDVYVDSVRRMAPRLVEADCAAFDTLVERSAGTKAVLPRLVHSVPSDTPIGHVNSIKADTHAQISCTDPGMYTLLYYTY</sequence>
<gene>
    <name evidence="2" type="ORF">KIPB_007108</name>
</gene>
<organism evidence="2 3">
    <name type="scientific">Kipferlia bialata</name>
    <dbReference type="NCBI Taxonomy" id="797122"/>
    <lineage>
        <taxon>Eukaryota</taxon>
        <taxon>Metamonada</taxon>
        <taxon>Carpediemonas-like organisms</taxon>
        <taxon>Kipferlia</taxon>
    </lineage>
</organism>
<feature type="chain" id="PRO_5039910979" evidence="1">
    <location>
        <begin position="17"/>
        <end position="124"/>
    </location>
</feature>
<dbReference type="AlphaFoldDB" id="A0A9K3CYQ7"/>
<comment type="caution">
    <text evidence="2">The sequence shown here is derived from an EMBL/GenBank/DDBJ whole genome shotgun (WGS) entry which is preliminary data.</text>
</comment>
<proteinExistence type="predicted"/>
<evidence type="ECO:0000313" key="3">
    <source>
        <dbReference type="Proteomes" id="UP000265618"/>
    </source>
</evidence>
<feature type="signal peptide" evidence="1">
    <location>
        <begin position="1"/>
        <end position="16"/>
    </location>
</feature>
<keyword evidence="1" id="KW-0732">Signal</keyword>
<protein>
    <submittedName>
        <fullName evidence="2">Uncharacterized protein</fullName>
    </submittedName>
</protein>
<dbReference type="EMBL" id="BDIP01001943">
    <property type="protein sequence ID" value="GIQ85442.1"/>
    <property type="molecule type" value="Genomic_DNA"/>
</dbReference>
<accession>A0A9K3CYQ7</accession>
<dbReference type="Proteomes" id="UP000265618">
    <property type="component" value="Unassembled WGS sequence"/>
</dbReference>
<evidence type="ECO:0000313" key="2">
    <source>
        <dbReference type="EMBL" id="GIQ85442.1"/>
    </source>
</evidence>
<evidence type="ECO:0000256" key="1">
    <source>
        <dbReference type="SAM" id="SignalP"/>
    </source>
</evidence>
<reference evidence="2 3" key="1">
    <citation type="journal article" date="2018" name="PLoS ONE">
        <title>The draft genome of Kipferlia bialata reveals reductive genome evolution in fornicate parasites.</title>
        <authorList>
            <person name="Tanifuji G."/>
            <person name="Takabayashi S."/>
            <person name="Kume K."/>
            <person name="Takagi M."/>
            <person name="Nakayama T."/>
            <person name="Kamikawa R."/>
            <person name="Inagaki Y."/>
            <person name="Hashimoto T."/>
        </authorList>
    </citation>
    <scope>NUCLEOTIDE SEQUENCE [LARGE SCALE GENOMIC DNA]</scope>
    <source>
        <strain evidence="2">NY0173</strain>
    </source>
</reference>
<keyword evidence="3" id="KW-1185">Reference proteome</keyword>